<sequence>MVPSLPPHLPAPKPYCAYVINHDGVWWIHSGYGTARPLTASEVAAGGLTC</sequence>
<gene>
    <name evidence="1" type="ORF">KABACHOK_00220</name>
</gene>
<dbReference type="Proteomes" id="UP001056685">
    <property type="component" value="Segment"/>
</dbReference>
<accession>A0A9E7MPB0</accession>
<reference evidence="1" key="1">
    <citation type="submission" date="2022-05" db="EMBL/GenBank/DDBJ databases">
        <authorList>
            <person name="Friedrich I."/>
            <person name="Poehlein A."/>
            <person name="Schneider D."/>
            <person name="Hertel R."/>
            <person name="Daniel R."/>
        </authorList>
    </citation>
    <scope>NUCLEOTIDE SEQUENCE</scope>
</reference>
<organism evidence="1 2">
    <name type="scientific">Brevundimonas phage vB_BpoS-Kabachok</name>
    <dbReference type="NCBI Taxonomy" id="2948600"/>
    <lineage>
        <taxon>Viruses</taxon>
        <taxon>Duplodnaviria</taxon>
        <taxon>Heunggongvirae</taxon>
        <taxon>Uroviricota</taxon>
        <taxon>Caudoviricetes</taxon>
        <taxon>Jeanschmidtviridae</taxon>
        <taxon>Marchewkavirus</taxon>
        <taxon>Marchewkavirus kabachok</taxon>
    </lineage>
</organism>
<keyword evidence="2" id="KW-1185">Reference proteome</keyword>
<evidence type="ECO:0000313" key="2">
    <source>
        <dbReference type="Proteomes" id="UP001056685"/>
    </source>
</evidence>
<proteinExistence type="predicted"/>
<protein>
    <submittedName>
        <fullName evidence="1">Uncharacterized protein</fullName>
    </submittedName>
</protein>
<dbReference type="EMBL" id="ON529852">
    <property type="protein sequence ID" value="USN13859.1"/>
    <property type="molecule type" value="Genomic_DNA"/>
</dbReference>
<evidence type="ECO:0000313" key="1">
    <source>
        <dbReference type="EMBL" id="USN13859.1"/>
    </source>
</evidence>
<name>A0A9E7MPB0_9CAUD</name>